<organism evidence="2 3">
    <name type="scientific">Candolleomyces aberdarensis</name>
    <dbReference type="NCBI Taxonomy" id="2316362"/>
    <lineage>
        <taxon>Eukaryota</taxon>
        <taxon>Fungi</taxon>
        <taxon>Dikarya</taxon>
        <taxon>Basidiomycota</taxon>
        <taxon>Agaricomycotina</taxon>
        <taxon>Agaricomycetes</taxon>
        <taxon>Agaricomycetidae</taxon>
        <taxon>Agaricales</taxon>
        <taxon>Agaricineae</taxon>
        <taxon>Psathyrellaceae</taxon>
        <taxon>Candolleomyces</taxon>
    </lineage>
</organism>
<evidence type="ECO:0000259" key="1">
    <source>
        <dbReference type="Pfam" id="PF20236"/>
    </source>
</evidence>
<dbReference type="OrthoDB" id="3256331at2759"/>
<sequence length="207" mass="23262">MSSDNASSGHLVLILEPDNPCNTVITDRDTGKVYYRVWTEHSNEKQESVTKVTDAEGKPVAQWVWRDVRSDILTFEGGKSMSASAWLSKSRVPFKDSVTFKDLQGRGFKWKGNAPGLSLQLWPKNDKEHPVVTYKKHYSYKDHKFNPPKQVDDPATLTVSAMGQEILDMAIVSFCLLEKDNRIRGNSSTTMAASLAIPHTIHQIKVD</sequence>
<gene>
    <name evidence="2" type="ORF">EST38_g9093</name>
</gene>
<dbReference type="Proteomes" id="UP000290288">
    <property type="component" value="Unassembled WGS sequence"/>
</dbReference>
<evidence type="ECO:0000313" key="2">
    <source>
        <dbReference type="EMBL" id="RXW16759.1"/>
    </source>
</evidence>
<evidence type="ECO:0000313" key="3">
    <source>
        <dbReference type="Proteomes" id="UP000290288"/>
    </source>
</evidence>
<dbReference type="Pfam" id="PF20236">
    <property type="entry name" value="DUF6593"/>
    <property type="match status" value="1"/>
</dbReference>
<feature type="domain" description="DUF6593" evidence="1">
    <location>
        <begin position="18"/>
        <end position="182"/>
    </location>
</feature>
<proteinExistence type="predicted"/>
<comment type="caution">
    <text evidence="2">The sequence shown here is derived from an EMBL/GenBank/DDBJ whole genome shotgun (WGS) entry which is preliminary data.</text>
</comment>
<name>A0A4Q2DBL3_9AGAR</name>
<keyword evidence="3" id="KW-1185">Reference proteome</keyword>
<dbReference type="EMBL" id="SDEE01000404">
    <property type="protein sequence ID" value="RXW16759.1"/>
    <property type="molecule type" value="Genomic_DNA"/>
</dbReference>
<dbReference type="AlphaFoldDB" id="A0A4Q2DBL3"/>
<accession>A0A4Q2DBL3</accession>
<reference evidence="2 3" key="1">
    <citation type="submission" date="2019-01" db="EMBL/GenBank/DDBJ databases">
        <title>Draft genome sequence of Psathyrella aberdarensis IHI B618.</title>
        <authorList>
            <person name="Buettner E."/>
            <person name="Kellner H."/>
        </authorList>
    </citation>
    <scope>NUCLEOTIDE SEQUENCE [LARGE SCALE GENOMIC DNA]</scope>
    <source>
        <strain evidence="2 3">IHI B618</strain>
    </source>
</reference>
<dbReference type="InterPro" id="IPR046528">
    <property type="entry name" value="DUF6593"/>
</dbReference>
<protein>
    <recommendedName>
        <fullName evidence="1">DUF6593 domain-containing protein</fullName>
    </recommendedName>
</protein>